<evidence type="ECO:0000256" key="5">
    <source>
        <dbReference type="ARBA" id="ARBA00023136"/>
    </source>
</evidence>
<feature type="transmembrane region" description="Helical" evidence="6">
    <location>
        <begin position="293"/>
        <end position="311"/>
    </location>
</feature>
<gene>
    <name evidence="7" type="ORF">GCM10011332_12380</name>
</gene>
<keyword evidence="8" id="KW-1185">Reference proteome</keyword>
<dbReference type="NCBIfam" id="TIGR04407">
    <property type="entry name" value="LptF_YjgP"/>
    <property type="match status" value="1"/>
</dbReference>
<comment type="subcellular location">
    <subcellularLocation>
        <location evidence="1">Cell membrane</location>
        <topology evidence="1">Multi-pass membrane protein</topology>
    </subcellularLocation>
</comment>
<dbReference type="Pfam" id="PF03739">
    <property type="entry name" value="LptF_LptG"/>
    <property type="match status" value="1"/>
</dbReference>
<reference evidence="7" key="1">
    <citation type="journal article" date="2014" name="Int. J. Syst. Evol. Microbiol.">
        <title>Complete genome sequence of Corynebacterium casei LMG S-19264T (=DSM 44701T), isolated from a smear-ripened cheese.</title>
        <authorList>
            <consortium name="US DOE Joint Genome Institute (JGI-PGF)"/>
            <person name="Walter F."/>
            <person name="Albersmeier A."/>
            <person name="Kalinowski J."/>
            <person name="Ruckert C."/>
        </authorList>
    </citation>
    <scope>NUCLEOTIDE SEQUENCE</scope>
    <source>
        <strain evidence="7">CGMCC 1.15254</strain>
    </source>
</reference>
<feature type="transmembrane region" description="Helical" evidence="6">
    <location>
        <begin position="262"/>
        <end position="281"/>
    </location>
</feature>
<dbReference type="InterPro" id="IPR030922">
    <property type="entry name" value="LptF"/>
</dbReference>
<reference evidence="7" key="2">
    <citation type="submission" date="2020-09" db="EMBL/GenBank/DDBJ databases">
        <authorList>
            <person name="Sun Q."/>
            <person name="Zhou Y."/>
        </authorList>
    </citation>
    <scope>NUCLEOTIDE SEQUENCE</scope>
    <source>
        <strain evidence="7">CGMCC 1.15254</strain>
    </source>
</reference>
<keyword evidence="2" id="KW-1003">Cell membrane</keyword>
<dbReference type="InterPro" id="IPR005495">
    <property type="entry name" value="LptG/LptF_permease"/>
</dbReference>
<evidence type="ECO:0000256" key="3">
    <source>
        <dbReference type="ARBA" id="ARBA00022692"/>
    </source>
</evidence>
<evidence type="ECO:0000256" key="1">
    <source>
        <dbReference type="ARBA" id="ARBA00004651"/>
    </source>
</evidence>
<organism evidence="7 8">
    <name type="scientific">Terasakiella brassicae</name>
    <dbReference type="NCBI Taxonomy" id="1634917"/>
    <lineage>
        <taxon>Bacteria</taxon>
        <taxon>Pseudomonadati</taxon>
        <taxon>Pseudomonadota</taxon>
        <taxon>Alphaproteobacteria</taxon>
        <taxon>Rhodospirillales</taxon>
        <taxon>Terasakiellaceae</taxon>
        <taxon>Terasakiella</taxon>
    </lineage>
</organism>
<accession>A0A917BX99</accession>
<dbReference type="GO" id="GO:0055085">
    <property type="term" value="P:transmembrane transport"/>
    <property type="evidence" value="ECO:0007669"/>
    <property type="project" value="InterPro"/>
</dbReference>
<dbReference type="EMBL" id="BMHV01000007">
    <property type="protein sequence ID" value="GGF60203.1"/>
    <property type="molecule type" value="Genomic_DNA"/>
</dbReference>
<evidence type="ECO:0000256" key="2">
    <source>
        <dbReference type="ARBA" id="ARBA00022475"/>
    </source>
</evidence>
<evidence type="ECO:0000313" key="8">
    <source>
        <dbReference type="Proteomes" id="UP000632498"/>
    </source>
</evidence>
<keyword evidence="3 6" id="KW-0812">Transmembrane</keyword>
<feature type="transmembrane region" description="Helical" evidence="6">
    <location>
        <begin position="323"/>
        <end position="341"/>
    </location>
</feature>
<keyword evidence="5 6" id="KW-0472">Membrane</keyword>
<dbReference type="GO" id="GO:0015920">
    <property type="term" value="P:lipopolysaccharide transport"/>
    <property type="evidence" value="ECO:0007669"/>
    <property type="project" value="TreeGrafter"/>
</dbReference>
<evidence type="ECO:0000313" key="7">
    <source>
        <dbReference type="EMBL" id="GGF60203.1"/>
    </source>
</evidence>
<evidence type="ECO:0000256" key="4">
    <source>
        <dbReference type="ARBA" id="ARBA00022989"/>
    </source>
</evidence>
<proteinExistence type="predicted"/>
<dbReference type="AlphaFoldDB" id="A0A917BX99"/>
<dbReference type="PANTHER" id="PTHR33529:SF6">
    <property type="entry name" value="YJGP_YJGQ FAMILY PERMEASE"/>
    <property type="match status" value="1"/>
</dbReference>
<name>A0A917BX99_9PROT</name>
<feature type="transmembrane region" description="Helical" evidence="6">
    <location>
        <begin position="33"/>
        <end position="60"/>
    </location>
</feature>
<dbReference type="GO" id="GO:0043190">
    <property type="term" value="C:ATP-binding cassette (ABC) transporter complex"/>
    <property type="evidence" value="ECO:0007669"/>
    <property type="project" value="InterPro"/>
</dbReference>
<protein>
    <submittedName>
        <fullName evidence="7">LPS export ABC transporter permease LptF</fullName>
    </submittedName>
</protein>
<keyword evidence="4 6" id="KW-1133">Transmembrane helix</keyword>
<comment type="caution">
    <text evidence="7">The sequence shown here is derived from an EMBL/GenBank/DDBJ whole genome shotgun (WGS) entry which is preliminary data.</text>
</comment>
<dbReference type="PANTHER" id="PTHR33529">
    <property type="entry name" value="SLR0882 PROTEIN-RELATED"/>
    <property type="match status" value="1"/>
</dbReference>
<feature type="transmembrane region" description="Helical" evidence="6">
    <location>
        <begin position="81"/>
        <end position="104"/>
    </location>
</feature>
<evidence type="ECO:0000256" key="6">
    <source>
        <dbReference type="SAM" id="Phobius"/>
    </source>
</evidence>
<sequence length="364" mass="41137">MISLALVCVLWLTQSLRFVEMIVNRGLGIGMFIYFTALLLPNFLTVILPVALFAVITFVYSRLNIDRELPVMRASGMSNWAIAKPALILTACVMMASYSLNLYLVPKSYQLFRELQWELRNSMSHLLLREGAFNELSSKVTVYVRERTQEGQLLGILVHDETIPDRPVTLMAERGALVEVDGSARVIMFEGNRQVVDSNTGKFSMLYFDRYTHEIPLKTQANIQRQPEARELMVEDLLRPQDNPLVGKNDWGKHIVEGHQRLLTPFLCLSNALAALMFLTAGQFSRRGQSRRILLAILGVIFLQVASLGLANVSAKNLQLLPLLYFATLVPIPVSSFFMSWHPKRSPKRMAKELKLVQSGQLEA</sequence>
<dbReference type="Proteomes" id="UP000632498">
    <property type="component" value="Unassembled WGS sequence"/>
</dbReference>